<dbReference type="AlphaFoldDB" id="A0A897NUK1"/>
<feature type="compositionally biased region" description="Basic and acidic residues" evidence="1">
    <location>
        <begin position="50"/>
        <end position="63"/>
    </location>
</feature>
<reference evidence="2 3" key="1">
    <citation type="submission" date="2020-11" db="EMBL/GenBank/DDBJ databases">
        <title>Carbohydrate-dependent, anaerobic sulfur respiration: A novel catabolism in halophilic archaea.</title>
        <authorList>
            <person name="Sorokin D.Y."/>
            <person name="Messina E."/>
            <person name="Smedile F."/>
            <person name="La Cono V."/>
            <person name="Hallsworth J.E."/>
            <person name="Yakimov M.M."/>
        </authorList>
    </citation>
    <scope>NUCLEOTIDE SEQUENCE [LARGE SCALE GENOMIC DNA]</scope>
    <source>
        <strain evidence="2 3">HSR-Est</strain>
    </source>
</reference>
<name>A0A897NUK1_9EURY</name>
<keyword evidence="3" id="KW-1185">Reference proteome</keyword>
<protein>
    <submittedName>
        <fullName evidence="2">Uncharacterized protein</fullName>
    </submittedName>
</protein>
<gene>
    <name evidence="2" type="ORF">HSEST_2420</name>
</gene>
<dbReference type="Proteomes" id="UP000663292">
    <property type="component" value="Chromosome"/>
</dbReference>
<feature type="region of interest" description="Disordered" evidence="1">
    <location>
        <begin position="42"/>
        <end position="63"/>
    </location>
</feature>
<sequence length="63" mass="6978">MDRMDSNTPKLIADRRRTVGELDLAAETGIAADIERIAAASRRRTTQIEQSHEAVQRLRGGSD</sequence>
<evidence type="ECO:0000256" key="1">
    <source>
        <dbReference type="SAM" id="MobiDB-lite"/>
    </source>
</evidence>
<dbReference type="EMBL" id="CP064791">
    <property type="protein sequence ID" value="QSG15931.1"/>
    <property type="molecule type" value="Genomic_DNA"/>
</dbReference>
<proteinExistence type="predicted"/>
<evidence type="ECO:0000313" key="2">
    <source>
        <dbReference type="EMBL" id="QSG15931.1"/>
    </source>
</evidence>
<evidence type="ECO:0000313" key="3">
    <source>
        <dbReference type="Proteomes" id="UP000663292"/>
    </source>
</evidence>
<accession>A0A897NUK1</accession>
<organism evidence="2 3">
    <name type="scientific">Halapricum desulfuricans</name>
    <dbReference type="NCBI Taxonomy" id="2841257"/>
    <lineage>
        <taxon>Archaea</taxon>
        <taxon>Methanobacteriati</taxon>
        <taxon>Methanobacteriota</taxon>
        <taxon>Stenosarchaea group</taxon>
        <taxon>Halobacteria</taxon>
        <taxon>Halobacteriales</taxon>
        <taxon>Haloarculaceae</taxon>
        <taxon>Halapricum</taxon>
    </lineage>
</organism>